<evidence type="ECO:0000313" key="1">
    <source>
        <dbReference type="EMBL" id="PSJ93884.1"/>
    </source>
</evidence>
<dbReference type="RefSeq" id="WP_106839941.1">
    <property type="nucleotide sequence ID" value="NZ_JBCNIW010000053.1"/>
</dbReference>
<reference evidence="1 2" key="1">
    <citation type="submission" date="2018-03" db="EMBL/GenBank/DDBJ databases">
        <title>Brevisbacillus phylogenomics.</title>
        <authorList>
            <person name="Dunlap C."/>
        </authorList>
    </citation>
    <scope>NUCLEOTIDE SEQUENCE [LARGE SCALE GENOMIC DNA]</scope>
    <source>
        <strain evidence="1 2">NRRL NRS-1210</strain>
    </source>
</reference>
<keyword evidence="2" id="KW-1185">Reference proteome</keyword>
<dbReference type="AlphaFoldDB" id="A0A2P7V3R5"/>
<name>A0A2P7V3R5_9BACL</name>
<evidence type="ECO:0000313" key="2">
    <source>
        <dbReference type="Proteomes" id="UP000240419"/>
    </source>
</evidence>
<comment type="caution">
    <text evidence="1">The sequence shown here is derived from an EMBL/GenBank/DDBJ whole genome shotgun (WGS) entry which is preliminary data.</text>
</comment>
<protein>
    <submittedName>
        <fullName evidence="1">Uncharacterized protein</fullName>
    </submittedName>
</protein>
<gene>
    <name evidence="1" type="ORF">C7R93_17025</name>
</gene>
<accession>A0A2P7V3R5</accession>
<dbReference type="Proteomes" id="UP000240419">
    <property type="component" value="Unassembled WGS sequence"/>
</dbReference>
<organism evidence="1 2">
    <name type="scientific">Brevibacillus fortis</name>
    <dbReference type="NCBI Taxonomy" id="2126352"/>
    <lineage>
        <taxon>Bacteria</taxon>
        <taxon>Bacillati</taxon>
        <taxon>Bacillota</taxon>
        <taxon>Bacilli</taxon>
        <taxon>Bacillales</taxon>
        <taxon>Paenibacillaceae</taxon>
        <taxon>Brevibacillus</taxon>
    </lineage>
</organism>
<dbReference type="EMBL" id="PXZM01000026">
    <property type="protein sequence ID" value="PSJ93884.1"/>
    <property type="molecule type" value="Genomic_DNA"/>
</dbReference>
<proteinExistence type="predicted"/>
<dbReference type="OrthoDB" id="9913476at2"/>
<sequence length="98" mass="11028">MGKFVPVFTDLEMAVTKILNERTAMGLKAAILRDTTMSVSEDVYTRHVVIGDSVGLHTLHQFCHQTRSGEIDGFGLSVNCVGVYDIRKYMRYLEGEEK</sequence>